<evidence type="ECO:0000313" key="2">
    <source>
        <dbReference type="Proteomes" id="UP000460257"/>
    </source>
</evidence>
<accession>A0A6N7IXR8</accession>
<dbReference type="Proteomes" id="UP000460257">
    <property type="component" value="Unassembled WGS sequence"/>
</dbReference>
<organism evidence="1 2">
    <name type="scientific">Candidatus Weimeria bifida</name>
    <dbReference type="NCBI Taxonomy" id="2599074"/>
    <lineage>
        <taxon>Bacteria</taxon>
        <taxon>Bacillati</taxon>
        <taxon>Bacillota</taxon>
        <taxon>Clostridia</taxon>
        <taxon>Lachnospirales</taxon>
        <taxon>Lachnospiraceae</taxon>
        <taxon>Candidatus Weimeria</taxon>
    </lineage>
</organism>
<dbReference type="EMBL" id="VOGC01000002">
    <property type="protein sequence ID" value="MQN00518.1"/>
    <property type="molecule type" value="Genomic_DNA"/>
</dbReference>
<dbReference type="AlphaFoldDB" id="A0A6N7IXR8"/>
<proteinExistence type="predicted"/>
<sequence length="213" mass="24367">MGKLFSYNLDIRKNAYLNWRTQANDPAHNLHVLASDYADGAVVLINAVLKDNSDKKADSLIMPILYSIDQSIELFLKTIIRLIDEQSGDGISNYKSHDIAELKQQMVAKIKKVEKKTAGLEKHLKPVTEFIDELYVKIKQKDDNGRDRVNIDFARYPFTADGAAHFYVEEKDNVVIDVENLGERFICIRDSLEALCLMYEVKKENIEEIQGDL</sequence>
<gene>
    <name evidence="1" type="ORF">FRC54_00725</name>
</gene>
<protein>
    <submittedName>
        <fullName evidence="1">Uncharacterized protein</fullName>
    </submittedName>
</protein>
<reference evidence="1" key="1">
    <citation type="journal article" date="2020" name="Appl. Environ. Microbiol.">
        <title>Medium-Chain Fatty Acid Synthesis by 'Candidatus Weimeria bifida' gen. nov., sp. nov., and 'Candidatus Pseudoramibacter fermentans' sp. nov.</title>
        <authorList>
            <person name="Scarborough M.J."/>
            <person name="Myers K.S."/>
            <person name="Donohue T.J."/>
            <person name="Noguera D.R."/>
        </authorList>
    </citation>
    <scope>NUCLEOTIDE SEQUENCE</scope>
    <source>
        <strain evidence="1">LCO1.1</strain>
    </source>
</reference>
<name>A0A6N7IXR8_9FIRM</name>
<comment type="caution">
    <text evidence="1">The sequence shown here is derived from an EMBL/GenBank/DDBJ whole genome shotgun (WGS) entry which is preliminary data.</text>
</comment>
<evidence type="ECO:0000313" key="1">
    <source>
        <dbReference type="EMBL" id="MQN00518.1"/>
    </source>
</evidence>
<keyword evidence="2" id="KW-1185">Reference proteome</keyword>